<evidence type="ECO:0000256" key="1">
    <source>
        <dbReference type="ARBA" id="ARBA00012493"/>
    </source>
</evidence>
<dbReference type="PRINTS" id="PR00866">
    <property type="entry name" value="RNADNAPOLMS"/>
</dbReference>
<comment type="catalytic activity">
    <reaction evidence="9">
        <text>DNA(n) + a 2'-deoxyribonucleoside 5'-triphosphate = DNA(n+1) + diphosphate</text>
        <dbReference type="Rhea" id="RHEA:22508"/>
        <dbReference type="Rhea" id="RHEA-COMP:17339"/>
        <dbReference type="Rhea" id="RHEA-COMP:17340"/>
        <dbReference type="ChEBI" id="CHEBI:33019"/>
        <dbReference type="ChEBI" id="CHEBI:61560"/>
        <dbReference type="ChEBI" id="CHEBI:173112"/>
        <dbReference type="EC" id="2.7.7.49"/>
    </reaction>
</comment>
<dbReference type="InterPro" id="IPR051083">
    <property type="entry name" value="GrpII_Intron_Splice-Mob/Def"/>
</dbReference>
<keyword evidence="3" id="KW-0548">Nucleotidyltransferase</keyword>
<dbReference type="EC" id="2.7.7.49" evidence="1"/>
<evidence type="ECO:0000256" key="2">
    <source>
        <dbReference type="ARBA" id="ARBA00022679"/>
    </source>
</evidence>
<protein>
    <recommendedName>
        <fullName evidence="1">RNA-directed DNA polymerase</fullName>
        <ecNumber evidence="1">2.7.7.49</ecNumber>
    </recommendedName>
</protein>
<name>D6CTV2_THIA3</name>
<dbReference type="PANTHER" id="PTHR34047:SF7">
    <property type="entry name" value="RNA-DIRECTED DNA POLYMERASE"/>
    <property type="match status" value="1"/>
</dbReference>
<dbReference type="Proteomes" id="UP000002372">
    <property type="component" value="Chromosome"/>
</dbReference>
<accession>D6CTV2</accession>
<evidence type="ECO:0000259" key="10">
    <source>
        <dbReference type="PROSITE" id="PS50878"/>
    </source>
</evidence>
<dbReference type="SUPFAM" id="SSF56672">
    <property type="entry name" value="DNA/RNA polymerases"/>
    <property type="match status" value="1"/>
</dbReference>
<dbReference type="InterPro" id="IPR000123">
    <property type="entry name" value="Reverse_transcriptase_msDNA"/>
</dbReference>
<dbReference type="HOGENOM" id="CLU_028398_2_2_4"/>
<evidence type="ECO:0000256" key="9">
    <source>
        <dbReference type="ARBA" id="ARBA00048173"/>
    </source>
</evidence>
<dbReference type="GO" id="GO:0051607">
    <property type="term" value="P:defense response to virus"/>
    <property type="evidence" value="ECO:0007669"/>
    <property type="project" value="UniProtKB-KW"/>
</dbReference>
<dbReference type="AlphaFoldDB" id="D6CTV2"/>
<evidence type="ECO:0000313" key="12">
    <source>
        <dbReference type="Proteomes" id="UP000002372"/>
    </source>
</evidence>
<dbReference type="OrthoDB" id="7055795at2"/>
<keyword evidence="6 11" id="KW-0695">RNA-directed DNA polymerase</keyword>
<dbReference type="PROSITE" id="PS50878">
    <property type="entry name" value="RT_POL"/>
    <property type="match status" value="1"/>
</dbReference>
<evidence type="ECO:0000256" key="7">
    <source>
        <dbReference type="ARBA" id="ARBA00023118"/>
    </source>
</evidence>
<proteinExistence type="inferred from homology"/>
<comment type="similarity">
    <text evidence="8">Belongs to the bacterial reverse transcriptase family.</text>
</comment>
<keyword evidence="2" id="KW-0808">Transferase</keyword>
<sequence length="303" mass="34114">MLSQADILQRMAADLAMLPSHLAKIIQTAPLRYKLFEIQKKSGGRREVAQPAREVKAIQRWLIRELGPRLPVHECATAYREGSSIRKNAEAHASSRYMLKLDFTNFFPSIVRSDLHAHLDRHCSDYLDPSARKLIAHVSCWARHREPPLRLCIGAPSSPLLSNSLMFEFDNRLAAVAKDDGVVYTRYADDITLSSRDRGKIDRYTEIVQTLLESLQYPKLTLNEGKTVLASRAGKRVVTGLILTPEGSVSIGRDRKRLIRAMYHRSLTKQLDSKETQVLAGLIAFADSIEPGFSQRLKGSVRP</sequence>
<evidence type="ECO:0000256" key="5">
    <source>
        <dbReference type="ARBA" id="ARBA00022842"/>
    </source>
</evidence>
<dbReference type="EMBL" id="FP475956">
    <property type="protein sequence ID" value="CAZ88721.1"/>
    <property type="molecule type" value="Genomic_DNA"/>
</dbReference>
<dbReference type="GO" id="GO:0046872">
    <property type="term" value="F:metal ion binding"/>
    <property type="evidence" value="ECO:0007669"/>
    <property type="project" value="UniProtKB-KW"/>
</dbReference>
<keyword evidence="7" id="KW-0051">Antiviral defense</keyword>
<dbReference type="CDD" id="cd03487">
    <property type="entry name" value="RT_Bac_retron_II"/>
    <property type="match status" value="1"/>
</dbReference>
<organism evidence="11 12">
    <name type="scientific">Thiomonas arsenitoxydans (strain DSM 22701 / CIP 110005 / 3As)</name>
    <dbReference type="NCBI Taxonomy" id="426114"/>
    <lineage>
        <taxon>Bacteria</taxon>
        <taxon>Pseudomonadati</taxon>
        <taxon>Pseudomonadota</taxon>
        <taxon>Betaproteobacteria</taxon>
        <taxon>Burkholderiales</taxon>
        <taxon>Thiomonas</taxon>
    </lineage>
</organism>
<dbReference type="Pfam" id="PF00078">
    <property type="entry name" value="RVT_1"/>
    <property type="match status" value="1"/>
</dbReference>
<dbReference type="InterPro" id="IPR043502">
    <property type="entry name" value="DNA/RNA_pol_sf"/>
</dbReference>
<evidence type="ECO:0000313" key="11">
    <source>
        <dbReference type="EMBL" id="CAZ88721.1"/>
    </source>
</evidence>
<dbReference type="GO" id="GO:0003723">
    <property type="term" value="F:RNA binding"/>
    <property type="evidence" value="ECO:0007669"/>
    <property type="project" value="InterPro"/>
</dbReference>
<reference evidence="12" key="2">
    <citation type="journal article" date="2010" name="PLoS Genet.">
        <title>Structure, function, and evolution of the Thiomonas spp. genome.</title>
        <authorList>
            <person name="Arsene-Ploetze F."/>
            <person name="Koechler S."/>
            <person name="Marchal M."/>
            <person name="Coppee J.Y."/>
            <person name="Chandler M."/>
            <person name="Bonnefoy V."/>
            <person name="Brochier-Armanet C."/>
            <person name="Barakat M."/>
            <person name="Barbe V."/>
            <person name="Battaglia-Brunet F."/>
            <person name="Bruneel O."/>
            <person name="Bryan C.G."/>
            <person name="Cleiss-Arnold J."/>
            <person name="Cruveiller S."/>
            <person name="Erhardt M."/>
            <person name="Heinrich-Salmeron A."/>
            <person name="Hommais F."/>
            <person name="Joulian C."/>
            <person name="Krin E."/>
            <person name="Lieutaud A."/>
            <person name="Lievremont D."/>
            <person name="Michel C."/>
            <person name="Muller D."/>
            <person name="Ortet P."/>
            <person name="Proux C."/>
            <person name="Siguier P."/>
            <person name="Roche D."/>
            <person name="Rouy Z."/>
            <person name="Salvignol G."/>
            <person name="Slyemi D."/>
            <person name="Talla E."/>
            <person name="Weiss S."/>
            <person name="Weissenbach J."/>
            <person name="Medigue C."/>
            <person name="Bertin P.N."/>
        </authorList>
    </citation>
    <scope>NUCLEOTIDE SEQUENCE [LARGE SCALE GENOMIC DNA]</scope>
    <source>
        <strain evidence="12">DSM 22701 / CIP 110005 / 3As</strain>
    </source>
</reference>
<keyword evidence="5" id="KW-0460">Magnesium</keyword>
<evidence type="ECO:0000256" key="3">
    <source>
        <dbReference type="ARBA" id="ARBA00022695"/>
    </source>
</evidence>
<dbReference type="PANTHER" id="PTHR34047">
    <property type="entry name" value="NUCLEAR INTRON MATURASE 1, MITOCHONDRIAL-RELATED"/>
    <property type="match status" value="1"/>
</dbReference>
<evidence type="ECO:0000256" key="4">
    <source>
        <dbReference type="ARBA" id="ARBA00022723"/>
    </source>
</evidence>
<evidence type="ECO:0000256" key="8">
    <source>
        <dbReference type="ARBA" id="ARBA00034120"/>
    </source>
</evidence>
<keyword evidence="4" id="KW-0479">Metal-binding</keyword>
<dbReference type="InterPro" id="IPR000477">
    <property type="entry name" value="RT_dom"/>
</dbReference>
<gene>
    <name evidence="11" type="ordered locus">THI_2066</name>
</gene>
<reference key="1">
    <citation type="submission" date="2009-07" db="EMBL/GenBank/DDBJ databases">
        <authorList>
            <person name="Genoscope - CEA"/>
        </authorList>
    </citation>
    <scope>NUCLEOTIDE SEQUENCE</scope>
    <source>
        <strain>3As</strain>
    </source>
</reference>
<feature type="domain" description="Reverse transcriptase" evidence="10">
    <location>
        <begin position="19"/>
        <end position="243"/>
    </location>
</feature>
<dbReference type="GO" id="GO:0003964">
    <property type="term" value="F:RNA-directed DNA polymerase activity"/>
    <property type="evidence" value="ECO:0007669"/>
    <property type="project" value="UniProtKB-KW"/>
</dbReference>
<dbReference type="eggNOG" id="COG3344">
    <property type="taxonomic scope" value="Bacteria"/>
</dbReference>
<dbReference type="KEGG" id="thi:THI_2066"/>
<evidence type="ECO:0000256" key="6">
    <source>
        <dbReference type="ARBA" id="ARBA00022918"/>
    </source>
</evidence>
<dbReference type="NCBIfam" id="NF038233">
    <property type="entry name" value="retron_St85_RT"/>
    <property type="match status" value="1"/>
</dbReference>